<dbReference type="InterPro" id="IPR025509">
    <property type="entry name" value="DUF4396"/>
</dbReference>
<keyword evidence="1" id="KW-0472">Membrane</keyword>
<feature type="transmembrane region" description="Helical" evidence="1">
    <location>
        <begin position="169"/>
        <end position="191"/>
    </location>
</feature>
<evidence type="ECO:0000256" key="1">
    <source>
        <dbReference type="SAM" id="Phobius"/>
    </source>
</evidence>
<dbReference type="RefSeq" id="WP_009134158.1">
    <property type="nucleotide sequence ID" value="NZ_CP102250.1"/>
</dbReference>
<dbReference type="AlphaFoldDB" id="G5H9N7"/>
<sequence>MSYFPLLAATTVLAGLLSAIFIAIDLSKHPQRMKVMNAVWVLTGLWAGLLGLGAYILFGRQDDPAENRNANGSNPVAPGKPMAMERPRWQAIALSTLHCGAGCTLADLTGEWFTAVVPISVGGSLIAGSWIFNYLLALVFGFWFQYLAIRSMGGLSAGRALNRAVKADFLSLTAWQAGMYGWMALVYFVFFAATPLPKSSWTFWFMMQLAMCAGFLLAYPVNGWLIRLGIKKAM</sequence>
<dbReference type="OrthoDB" id="510720at2"/>
<comment type="caution">
    <text evidence="3">The sequence shown here is derived from an EMBL/GenBank/DDBJ whole genome shotgun (WGS) entry which is preliminary data.</text>
</comment>
<keyword evidence="4" id="KW-1185">Reference proteome</keyword>
<dbReference type="eggNOG" id="COG2132">
    <property type="taxonomic scope" value="Bacteria"/>
</dbReference>
<feature type="transmembrane region" description="Helical" evidence="1">
    <location>
        <begin position="203"/>
        <end position="226"/>
    </location>
</feature>
<proteinExistence type="predicted"/>
<dbReference type="STRING" id="742725.HMPREF9450_01352"/>
<keyword evidence="1" id="KW-1133">Transmembrane helix</keyword>
<reference evidence="3 4" key="1">
    <citation type="submission" date="2011-08" db="EMBL/GenBank/DDBJ databases">
        <title>The Genome Sequence of Alistipes indistinctus YIT 12060.</title>
        <authorList>
            <consortium name="The Broad Institute Genome Sequencing Platform"/>
            <person name="Earl A."/>
            <person name="Ward D."/>
            <person name="Feldgarden M."/>
            <person name="Gevers D."/>
            <person name="Morotomi M."/>
            <person name="Young S.K."/>
            <person name="Zeng Q."/>
            <person name="Gargeya S."/>
            <person name="Fitzgerald M."/>
            <person name="Haas B."/>
            <person name="Abouelleil A."/>
            <person name="Alvarado L."/>
            <person name="Arachchi H.M."/>
            <person name="Berlin A."/>
            <person name="Brown A."/>
            <person name="Chapman S.B."/>
            <person name="Chen Z."/>
            <person name="Dunbar C."/>
            <person name="Freedman E."/>
            <person name="Gearin G."/>
            <person name="Gellesch M."/>
            <person name="Goldberg J."/>
            <person name="Griggs A."/>
            <person name="Gujja S."/>
            <person name="Heiman D."/>
            <person name="Howarth C."/>
            <person name="Larson L."/>
            <person name="Lui A."/>
            <person name="MacDonald P.J.P."/>
            <person name="Montmayeur A."/>
            <person name="Murphy C."/>
            <person name="Neiman D."/>
            <person name="Pearson M."/>
            <person name="Priest M."/>
            <person name="Roberts A."/>
            <person name="Saif S."/>
            <person name="Shea T."/>
            <person name="Shenoy N."/>
            <person name="Sisk P."/>
            <person name="Stolte C."/>
            <person name="Sykes S."/>
            <person name="Wortman J."/>
            <person name="Nusbaum C."/>
            <person name="Birren B."/>
        </authorList>
    </citation>
    <scope>NUCLEOTIDE SEQUENCE [LARGE SCALE GENOMIC DNA]</scope>
    <source>
        <strain evidence="3 4">YIT 12060</strain>
    </source>
</reference>
<accession>G5H9N7</accession>
<evidence type="ECO:0000259" key="2">
    <source>
        <dbReference type="Pfam" id="PF14342"/>
    </source>
</evidence>
<name>G5H9N7_9BACT</name>
<organism evidence="3 4">
    <name type="scientific">Alistipes indistinctus YIT 12060</name>
    <dbReference type="NCBI Taxonomy" id="742725"/>
    <lineage>
        <taxon>Bacteria</taxon>
        <taxon>Pseudomonadati</taxon>
        <taxon>Bacteroidota</taxon>
        <taxon>Bacteroidia</taxon>
        <taxon>Bacteroidales</taxon>
        <taxon>Rikenellaceae</taxon>
        <taxon>Alistipes</taxon>
    </lineage>
</organism>
<feature type="domain" description="DUF4396" evidence="2">
    <location>
        <begin position="88"/>
        <end position="231"/>
    </location>
</feature>
<dbReference type="HOGENOM" id="CLU_030096_0_0_10"/>
<dbReference type="GeneID" id="92815618"/>
<keyword evidence="1" id="KW-0812">Transmembrane</keyword>
<protein>
    <recommendedName>
        <fullName evidence="2">DUF4396 domain-containing protein</fullName>
    </recommendedName>
</protein>
<dbReference type="Pfam" id="PF14342">
    <property type="entry name" value="DUF4396"/>
    <property type="match status" value="1"/>
</dbReference>
<gene>
    <name evidence="3" type="ORF">HMPREF9450_01352</name>
</gene>
<feature type="transmembrane region" description="Helical" evidence="1">
    <location>
        <begin position="6"/>
        <end position="26"/>
    </location>
</feature>
<feature type="transmembrane region" description="Helical" evidence="1">
    <location>
        <begin position="130"/>
        <end position="149"/>
    </location>
</feature>
<evidence type="ECO:0000313" key="3">
    <source>
        <dbReference type="EMBL" id="EHB91303.1"/>
    </source>
</evidence>
<dbReference type="EMBL" id="ADLD01000013">
    <property type="protein sequence ID" value="EHB91303.1"/>
    <property type="molecule type" value="Genomic_DNA"/>
</dbReference>
<feature type="transmembrane region" description="Helical" evidence="1">
    <location>
        <begin position="38"/>
        <end position="58"/>
    </location>
</feature>
<evidence type="ECO:0000313" key="4">
    <source>
        <dbReference type="Proteomes" id="UP000006008"/>
    </source>
</evidence>
<dbReference type="Proteomes" id="UP000006008">
    <property type="component" value="Unassembled WGS sequence"/>
</dbReference>
<dbReference type="PATRIC" id="fig|742725.3.peg.1430"/>